<comment type="subcellular location">
    <subcellularLocation>
        <location evidence="1 9">Mitochondrion inner membrane</location>
        <topology evidence="1 9">Multi-pass membrane protein</topology>
    </subcellularLocation>
</comment>
<dbReference type="InterPro" id="IPR005336">
    <property type="entry name" value="MPC"/>
</dbReference>
<evidence type="ECO:0000313" key="10">
    <source>
        <dbReference type="EMBL" id="CAE0456556.1"/>
    </source>
</evidence>
<keyword evidence="4" id="KW-0812">Transmembrane</keyword>
<keyword evidence="3 9" id="KW-0813">Transport</keyword>
<dbReference type="Pfam" id="PF03650">
    <property type="entry name" value="MPC"/>
    <property type="match status" value="2"/>
</dbReference>
<name>A0A7S3V4F1_9STRA</name>
<reference evidence="10" key="1">
    <citation type="submission" date="2021-01" db="EMBL/GenBank/DDBJ databases">
        <authorList>
            <person name="Corre E."/>
            <person name="Pelletier E."/>
            <person name="Niang G."/>
            <person name="Scheremetjew M."/>
            <person name="Finn R."/>
            <person name="Kale V."/>
            <person name="Holt S."/>
            <person name="Cochrane G."/>
            <person name="Meng A."/>
            <person name="Brown T."/>
            <person name="Cohen L."/>
        </authorList>
    </citation>
    <scope>NUCLEOTIDE SEQUENCE</scope>
    <source>
        <strain evidence="10">MM31A-1</strain>
    </source>
</reference>
<evidence type="ECO:0000256" key="5">
    <source>
        <dbReference type="ARBA" id="ARBA00022792"/>
    </source>
</evidence>
<protein>
    <recommendedName>
        <fullName evidence="9">Mitochondrial pyruvate carrier</fullName>
    </recommendedName>
</protein>
<dbReference type="GO" id="GO:0005743">
    <property type="term" value="C:mitochondrial inner membrane"/>
    <property type="evidence" value="ECO:0007669"/>
    <property type="project" value="UniProtKB-SubCell"/>
</dbReference>
<dbReference type="PANTHER" id="PTHR14154">
    <property type="entry name" value="UPF0041 BRAIN PROTEIN 44-RELATED"/>
    <property type="match status" value="1"/>
</dbReference>
<evidence type="ECO:0000256" key="1">
    <source>
        <dbReference type="ARBA" id="ARBA00004448"/>
    </source>
</evidence>
<keyword evidence="6" id="KW-1133">Transmembrane helix</keyword>
<evidence type="ECO:0000256" key="6">
    <source>
        <dbReference type="ARBA" id="ARBA00022989"/>
    </source>
</evidence>
<comment type="similarity">
    <text evidence="2 9">Belongs to the mitochondrial pyruvate carrier (MPC) (TC 2.A.105) family.</text>
</comment>
<organism evidence="10">
    <name type="scientific">Chaetoceros debilis</name>
    <dbReference type="NCBI Taxonomy" id="122233"/>
    <lineage>
        <taxon>Eukaryota</taxon>
        <taxon>Sar</taxon>
        <taxon>Stramenopiles</taxon>
        <taxon>Ochrophyta</taxon>
        <taxon>Bacillariophyta</taxon>
        <taxon>Coscinodiscophyceae</taxon>
        <taxon>Chaetocerotophycidae</taxon>
        <taxon>Chaetocerotales</taxon>
        <taxon>Chaetocerotaceae</taxon>
        <taxon>Chaetoceros</taxon>
    </lineage>
</organism>
<evidence type="ECO:0000256" key="4">
    <source>
        <dbReference type="ARBA" id="ARBA00022692"/>
    </source>
</evidence>
<evidence type="ECO:0000256" key="9">
    <source>
        <dbReference type="RuleBase" id="RU363100"/>
    </source>
</evidence>
<dbReference type="EMBL" id="HBIO01001930">
    <property type="protein sequence ID" value="CAE0456556.1"/>
    <property type="molecule type" value="Transcribed_RNA"/>
</dbReference>
<keyword evidence="5 9" id="KW-0999">Mitochondrion inner membrane</keyword>
<accession>A0A7S3V4F1</accession>
<keyword evidence="7 9" id="KW-0496">Mitochondrion</keyword>
<proteinExistence type="inferred from homology"/>
<evidence type="ECO:0000256" key="8">
    <source>
        <dbReference type="ARBA" id="ARBA00023136"/>
    </source>
</evidence>
<sequence length="278" mass="30405">MFAARNVLRQPTSSLFRSQTSRLHRRLLSSGKDSVKEESSKVQETAVKEGWWTSVDFWAKLGAAAGWGMSGSAIYDSLSTGPERISMNMTTVLVVYSSLFTRWAIIVSPPNYALAACHATNVFAQLNQLRRSLEYKLETGMKEEVEKFAARATAGAAAGAACLVAGPKIRSKLMAANLGVLTSIAAWDAGPFTVHFWAPMSKWLISGASFMDLHRPTELISIPQYSALTATGLFFSRYAMLVVPLNPMLCAVNVALFGSSAWHLGRKINADYIQDKKE</sequence>
<comment type="function">
    <text evidence="9">Mediates the uptake of pyruvate into mitochondria.</text>
</comment>
<dbReference type="GO" id="GO:0006850">
    <property type="term" value="P:pyruvate import into mitochondria"/>
    <property type="evidence" value="ECO:0007669"/>
    <property type="project" value="InterPro"/>
</dbReference>
<keyword evidence="8" id="KW-0472">Membrane</keyword>
<gene>
    <name evidence="10" type="ORF">CDEB00056_LOCUS1397</name>
</gene>
<evidence type="ECO:0000256" key="3">
    <source>
        <dbReference type="ARBA" id="ARBA00022448"/>
    </source>
</evidence>
<evidence type="ECO:0000256" key="7">
    <source>
        <dbReference type="ARBA" id="ARBA00023128"/>
    </source>
</evidence>
<evidence type="ECO:0000256" key="2">
    <source>
        <dbReference type="ARBA" id="ARBA00006416"/>
    </source>
</evidence>
<dbReference type="AlphaFoldDB" id="A0A7S3V4F1"/>